<proteinExistence type="predicted"/>
<dbReference type="RefSeq" id="WP_344606821.1">
    <property type="nucleotide sequence ID" value="NZ_BAAAHE010000028.1"/>
</dbReference>
<keyword evidence="2" id="KW-1185">Reference proteome</keyword>
<dbReference type="Proteomes" id="UP001500957">
    <property type="component" value="Unassembled WGS sequence"/>
</dbReference>
<dbReference type="Gene3D" id="1.10.1510.10">
    <property type="entry name" value="Uncharacterised protein YqeY/AIM41 PF09424, N-terminal domain"/>
    <property type="match status" value="1"/>
</dbReference>
<evidence type="ECO:0008006" key="3">
    <source>
        <dbReference type="Google" id="ProtNLM"/>
    </source>
</evidence>
<protein>
    <recommendedName>
        <fullName evidence="3">Glutamyl-tRNA amidotransferase</fullName>
    </recommendedName>
</protein>
<evidence type="ECO:0000313" key="1">
    <source>
        <dbReference type="EMBL" id="GAA0627276.1"/>
    </source>
</evidence>
<organism evidence="1 2">
    <name type="scientific">Sporichthya brevicatena</name>
    <dbReference type="NCBI Taxonomy" id="171442"/>
    <lineage>
        <taxon>Bacteria</taxon>
        <taxon>Bacillati</taxon>
        <taxon>Actinomycetota</taxon>
        <taxon>Actinomycetes</taxon>
        <taxon>Sporichthyales</taxon>
        <taxon>Sporichthyaceae</taxon>
        <taxon>Sporichthya</taxon>
    </lineage>
</organism>
<accession>A0ABN1H376</accession>
<comment type="caution">
    <text evidence="1">The sequence shown here is derived from an EMBL/GenBank/DDBJ whole genome shotgun (WGS) entry which is preliminary data.</text>
</comment>
<sequence length="61" mass="6342">MTSDLRARLRADLVAAMKAKPEVVSALRTTLAAIDNAEAIVAAHAAGRRAEAAALQVYLPA</sequence>
<dbReference type="EMBL" id="BAAAHE010000028">
    <property type="protein sequence ID" value="GAA0627276.1"/>
    <property type="molecule type" value="Genomic_DNA"/>
</dbReference>
<reference evidence="2" key="1">
    <citation type="journal article" date="2019" name="Int. J. Syst. Evol. Microbiol.">
        <title>The Global Catalogue of Microorganisms (GCM) 10K type strain sequencing project: providing services to taxonomists for standard genome sequencing and annotation.</title>
        <authorList>
            <consortium name="The Broad Institute Genomics Platform"/>
            <consortium name="The Broad Institute Genome Sequencing Center for Infectious Disease"/>
            <person name="Wu L."/>
            <person name="Ma J."/>
        </authorList>
    </citation>
    <scope>NUCLEOTIDE SEQUENCE [LARGE SCALE GENOMIC DNA]</scope>
    <source>
        <strain evidence="2">JCM 10671</strain>
    </source>
</reference>
<name>A0ABN1H376_9ACTN</name>
<dbReference type="InterPro" id="IPR042184">
    <property type="entry name" value="YqeY/Aim41_N"/>
</dbReference>
<evidence type="ECO:0000313" key="2">
    <source>
        <dbReference type="Proteomes" id="UP001500957"/>
    </source>
</evidence>
<gene>
    <name evidence="1" type="ORF">GCM10009547_33550</name>
</gene>